<reference evidence="3" key="2">
    <citation type="submission" date="2010-03" db="EMBL/GenBank/DDBJ databases">
        <title>The genome sequence of Coccidioides posadasii strain Silveira.</title>
        <authorList>
            <consortium name="The Broad Institute Genome Sequencing Center for Infectious Disease"/>
            <person name="Neafsey D."/>
            <person name="Orbach M."/>
            <person name="Henn M.R."/>
            <person name="Cole G.T."/>
            <person name="Galgiani J."/>
            <person name="Gardner M.J."/>
            <person name="Kirkland T.N."/>
            <person name="Taylor J.W."/>
            <person name="Young S.K."/>
            <person name="Zeng Q."/>
            <person name="Koehrsen M."/>
            <person name="Alvarado L."/>
            <person name="Berlin A."/>
            <person name="Borenstein D."/>
            <person name="Chapman S.B."/>
            <person name="Chen Z."/>
            <person name="Engels R."/>
            <person name="Freedman E."/>
            <person name="Gellesch M."/>
            <person name="Goldberg J."/>
            <person name="Griggs A."/>
            <person name="Gujja S."/>
            <person name="Heilman E."/>
            <person name="Heiman D."/>
            <person name="Howarth C."/>
            <person name="Jen D."/>
            <person name="Larson L."/>
            <person name="Mehta T."/>
            <person name="Neiman D."/>
            <person name="Park D."/>
            <person name="Pearson M."/>
            <person name="Richards J."/>
            <person name="Roberts A."/>
            <person name="Saif S."/>
            <person name="Shea T."/>
            <person name="Shenoy N."/>
            <person name="Sisk P."/>
            <person name="Stolte C."/>
            <person name="Sykes S."/>
            <person name="Walk T."/>
            <person name="White J."/>
            <person name="Yandava C."/>
            <person name="Haas B."/>
            <person name="Nusbaum C."/>
            <person name="Birren B."/>
        </authorList>
    </citation>
    <scope>NUCLEOTIDE SEQUENCE [LARGE SCALE GENOMIC DNA]</scope>
    <source>
        <strain evidence="3">RMSCC 757 / Silveira</strain>
    </source>
</reference>
<evidence type="ECO:0000313" key="2">
    <source>
        <dbReference type="EMBL" id="EFW18311.1"/>
    </source>
</evidence>
<dbReference type="HOGENOM" id="CLU_2170848_0_0_1"/>
<dbReference type="Proteomes" id="UP000002497">
    <property type="component" value="Unassembled WGS sequence"/>
</dbReference>
<organism evidence="3">
    <name type="scientific">Coccidioides posadasii (strain RMSCC 757 / Silveira)</name>
    <name type="common">Valley fever fungus</name>
    <dbReference type="NCBI Taxonomy" id="443226"/>
    <lineage>
        <taxon>Eukaryota</taxon>
        <taxon>Fungi</taxon>
        <taxon>Dikarya</taxon>
        <taxon>Ascomycota</taxon>
        <taxon>Pezizomycotina</taxon>
        <taxon>Eurotiomycetes</taxon>
        <taxon>Eurotiomycetidae</taxon>
        <taxon>Onygenales</taxon>
        <taxon>Onygenaceae</taxon>
        <taxon>Coccidioides</taxon>
    </lineage>
</organism>
<feature type="region of interest" description="Disordered" evidence="1">
    <location>
        <begin position="86"/>
        <end position="110"/>
    </location>
</feature>
<dbReference type="AlphaFoldDB" id="E9D5W7"/>
<name>E9D5W7_COCPS</name>
<sequence>MRNRCLHYRDIAERIKNKVARAGGVHGEMDHGSDMLKQRLQYKNKCMQFLVEFRGGLESLLYGRAPSSEWKRQLAPFAEGLLQIAQNSPVGREETEDPAPLRISKGPLPL</sequence>
<reference evidence="3" key="1">
    <citation type="journal article" date="2010" name="Genome Res.">
        <title>Population genomic sequencing of Coccidioides fungi reveals recent hybridization and transposon control.</title>
        <authorList>
            <person name="Neafsey D.E."/>
            <person name="Barker B.M."/>
            <person name="Sharpton T.J."/>
            <person name="Stajich J.E."/>
            <person name="Park D.J."/>
            <person name="Whiston E."/>
            <person name="Hung C.-Y."/>
            <person name="McMahan C."/>
            <person name="White J."/>
            <person name="Sykes S."/>
            <person name="Heiman D."/>
            <person name="Young S."/>
            <person name="Zeng Q."/>
            <person name="Abouelleil A."/>
            <person name="Aftuck L."/>
            <person name="Bessette D."/>
            <person name="Brown A."/>
            <person name="FitzGerald M."/>
            <person name="Lui A."/>
            <person name="Macdonald J.P."/>
            <person name="Priest M."/>
            <person name="Orbach M.J."/>
            <person name="Galgiani J.N."/>
            <person name="Kirkland T.N."/>
            <person name="Cole G.T."/>
            <person name="Birren B.W."/>
            <person name="Henn M.R."/>
            <person name="Taylor J.W."/>
            <person name="Rounsley S.D."/>
        </authorList>
    </citation>
    <scope>NUCLEOTIDE SEQUENCE [LARGE SCALE GENOMIC DNA]</scope>
    <source>
        <strain evidence="3">RMSCC 757 / Silveira</strain>
    </source>
</reference>
<keyword evidence="3" id="KW-1185">Reference proteome</keyword>
<gene>
    <name evidence="2" type="ORF">CPSG_04997</name>
</gene>
<evidence type="ECO:0000256" key="1">
    <source>
        <dbReference type="SAM" id="MobiDB-lite"/>
    </source>
</evidence>
<proteinExistence type="predicted"/>
<accession>E9D5W7</accession>
<dbReference type="EMBL" id="GL636492">
    <property type="protein sequence ID" value="EFW18311.1"/>
    <property type="molecule type" value="Genomic_DNA"/>
</dbReference>
<protein>
    <submittedName>
        <fullName evidence="2">Uncharacterized protein</fullName>
    </submittedName>
</protein>
<evidence type="ECO:0000313" key="3">
    <source>
        <dbReference type="Proteomes" id="UP000002497"/>
    </source>
</evidence>
<dbReference type="VEuPathDB" id="FungiDB:CPSG_04997"/>